<evidence type="ECO:0000256" key="2">
    <source>
        <dbReference type="ARBA" id="ARBA00023002"/>
    </source>
</evidence>
<proteinExistence type="inferred from homology"/>
<dbReference type="Gene3D" id="3.40.50.720">
    <property type="entry name" value="NAD(P)-binding Rossmann-like Domain"/>
    <property type="match status" value="2"/>
</dbReference>
<comment type="caution">
    <text evidence="3">The sequence shown here is derived from an EMBL/GenBank/DDBJ whole genome shotgun (WGS) entry which is preliminary data.</text>
</comment>
<dbReference type="PANTHER" id="PTHR24321:SF12">
    <property type="entry name" value="SHORT-CHAIN DEHYDROGENASE_REDUCTASE FAMILY, PUTATIVE (AFU_ORTHOLOGUE AFUA_5G14340)-RELATED"/>
    <property type="match status" value="1"/>
</dbReference>
<reference evidence="3" key="1">
    <citation type="journal article" date="2023" name="IMA Fungus">
        <title>Comparative genomic study of the Penicillium genus elucidates a diverse pangenome and 15 lateral gene transfer events.</title>
        <authorList>
            <person name="Petersen C."/>
            <person name="Sorensen T."/>
            <person name="Nielsen M.R."/>
            <person name="Sondergaard T.E."/>
            <person name="Sorensen J.L."/>
            <person name="Fitzpatrick D.A."/>
            <person name="Frisvad J.C."/>
            <person name="Nielsen K.L."/>
        </authorList>
    </citation>
    <scope>NUCLEOTIDE SEQUENCE</scope>
    <source>
        <strain evidence="3">IBT 17514</strain>
    </source>
</reference>
<keyword evidence="2" id="KW-0560">Oxidoreductase</keyword>
<organism evidence="3 4">
    <name type="scientific">Penicillium malachiteum</name>
    <dbReference type="NCBI Taxonomy" id="1324776"/>
    <lineage>
        <taxon>Eukaryota</taxon>
        <taxon>Fungi</taxon>
        <taxon>Dikarya</taxon>
        <taxon>Ascomycota</taxon>
        <taxon>Pezizomycotina</taxon>
        <taxon>Eurotiomycetes</taxon>
        <taxon>Eurotiomycetidae</taxon>
        <taxon>Eurotiales</taxon>
        <taxon>Aspergillaceae</taxon>
        <taxon>Penicillium</taxon>
    </lineage>
</organism>
<sequence>MALRLSGSAFITGAASGIGKSTARAFARHGVTKLVLLDLNRDGLDDTQKLLKSHHLEIDTILLCSYVETPMSQPALQTGIMDSEVKGTPVGRGGMPEEISDAILFLASPMASFMYGVALPVDVSTENQNVFGFYQ</sequence>
<evidence type="ECO:0000313" key="3">
    <source>
        <dbReference type="EMBL" id="KAJ5733921.1"/>
    </source>
</evidence>
<dbReference type="SUPFAM" id="SSF51735">
    <property type="entry name" value="NAD(P)-binding Rossmann-fold domains"/>
    <property type="match status" value="1"/>
</dbReference>
<reference evidence="3" key="2">
    <citation type="submission" date="2023-01" db="EMBL/GenBank/DDBJ databases">
        <authorList>
            <person name="Petersen C."/>
        </authorList>
    </citation>
    <scope>NUCLEOTIDE SEQUENCE</scope>
    <source>
        <strain evidence="3">IBT 17514</strain>
    </source>
</reference>
<dbReference type="AlphaFoldDB" id="A0AAD6HSC2"/>
<dbReference type="EMBL" id="JAQJAN010000003">
    <property type="protein sequence ID" value="KAJ5733921.1"/>
    <property type="molecule type" value="Genomic_DNA"/>
</dbReference>
<gene>
    <name evidence="3" type="ORF">N7493_002707</name>
</gene>
<dbReference type="Pfam" id="PF13561">
    <property type="entry name" value="adh_short_C2"/>
    <property type="match status" value="1"/>
</dbReference>
<accession>A0AAD6HSC2</accession>
<dbReference type="PANTHER" id="PTHR24321">
    <property type="entry name" value="DEHYDROGENASES, SHORT CHAIN"/>
    <property type="match status" value="1"/>
</dbReference>
<dbReference type="Proteomes" id="UP001215712">
    <property type="component" value="Unassembled WGS sequence"/>
</dbReference>
<name>A0AAD6HSC2_9EURO</name>
<dbReference type="InterPro" id="IPR036291">
    <property type="entry name" value="NAD(P)-bd_dom_sf"/>
</dbReference>
<evidence type="ECO:0000313" key="4">
    <source>
        <dbReference type="Proteomes" id="UP001215712"/>
    </source>
</evidence>
<dbReference type="GO" id="GO:0016491">
    <property type="term" value="F:oxidoreductase activity"/>
    <property type="evidence" value="ECO:0007669"/>
    <property type="project" value="UniProtKB-KW"/>
</dbReference>
<keyword evidence="4" id="KW-1185">Reference proteome</keyword>
<comment type="similarity">
    <text evidence="1">Belongs to the short-chain dehydrogenases/reductases (SDR) family.</text>
</comment>
<evidence type="ECO:0000256" key="1">
    <source>
        <dbReference type="ARBA" id="ARBA00006484"/>
    </source>
</evidence>
<dbReference type="InterPro" id="IPR002347">
    <property type="entry name" value="SDR_fam"/>
</dbReference>
<dbReference type="Pfam" id="PF00106">
    <property type="entry name" value="adh_short"/>
    <property type="match status" value="1"/>
</dbReference>
<protein>
    <submittedName>
        <fullName evidence="3">Oxidoreductase short-chain dehydrogenase/reductase</fullName>
    </submittedName>
</protein>